<dbReference type="FunFam" id="3.30.160.60:FF:000189">
    <property type="entry name" value="zinc finger protein 133 isoform X1"/>
    <property type="match status" value="1"/>
</dbReference>
<feature type="region of interest" description="Disordered" evidence="12">
    <location>
        <begin position="71"/>
        <end position="91"/>
    </location>
</feature>
<reference evidence="15 16" key="1">
    <citation type="journal article" date="2012" name="Genome Biol.">
        <title>Sequencing three crocodilian genomes to illuminate the evolution of archosaurs and amniotes.</title>
        <authorList>
            <person name="St John J.A."/>
            <person name="Braun E.L."/>
            <person name="Isberg S.R."/>
            <person name="Miles L.G."/>
            <person name="Chong A.Y."/>
            <person name="Gongora J."/>
            <person name="Dalzell P."/>
            <person name="Moran C."/>
            <person name="Bed'hom B."/>
            <person name="Abzhanov A."/>
            <person name="Burgess S.C."/>
            <person name="Cooksey A.M."/>
            <person name="Castoe T.A."/>
            <person name="Crawford N.G."/>
            <person name="Densmore L.D."/>
            <person name="Drew J.C."/>
            <person name="Edwards S.V."/>
            <person name="Faircloth B.C."/>
            <person name="Fujita M.K."/>
            <person name="Greenwold M.J."/>
            <person name="Hoffmann F.G."/>
            <person name="Howard J.M."/>
            <person name="Iguchi T."/>
            <person name="Janes D.E."/>
            <person name="Khan S.Y."/>
            <person name="Kohno S."/>
            <person name="de Koning A.J."/>
            <person name="Lance S.L."/>
            <person name="McCarthy F.M."/>
            <person name="McCormack J.E."/>
            <person name="Merchant M.E."/>
            <person name="Peterson D.G."/>
            <person name="Pollock D.D."/>
            <person name="Pourmand N."/>
            <person name="Raney B.J."/>
            <person name="Roessler K.A."/>
            <person name="Sanford J.R."/>
            <person name="Sawyer R.H."/>
            <person name="Schmidt C.J."/>
            <person name="Triplett E.W."/>
            <person name="Tuberville T.D."/>
            <person name="Venegas-Anaya M."/>
            <person name="Howard J.T."/>
            <person name="Jarvis E.D."/>
            <person name="Guillette L.J.Jr."/>
            <person name="Glenn T.C."/>
            <person name="Green R.E."/>
            <person name="Ray D.A."/>
        </authorList>
    </citation>
    <scope>NUCLEOTIDE SEQUENCE [LARGE SCALE GENOMIC DNA]</scope>
    <source>
        <strain evidence="15">KSC_2009_1</strain>
    </source>
</reference>
<dbReference type="GO" id="GO:0008270">
    <property type="term" value="F:zinc ion binding"/>
    <property type="evidence" value="ECO:0007669"/>
    <property type="project" value="UniProtKB-KW"/>
</dbReference>
<feature type="domain" description="C2H2-type" evidence="13">
    <location>
        <begin position="260"/>
        <end position="287"/>
    </location>
</feature>
<dbReference type="PANTHER" id="PTHR24408">
    <property type="entry name" value="ZINC FINGER PROTEIN"/>
    <property type="match status" value="1"/>
</dbReference>
<dbReference type="InterPro" id="IPR013087">
    <property type="entry name" value="Znf_C2H2_type"/>
</dbReference>
<comment type="subcellular location">
    <subcellularLocation>
        <location evidence="1">Nucleus</location>
    </subcellularLocation>
</comment>
<evidence type="ECO:0000256" key="10">
    <source>
        <dbReference type="ARBA" id="ARBA00023242"/>
    </source>
</evidence>
<dbReference type="Proteomes" id="UP000050525">
    <property type="component" value="Unassembled WGS sequence"/>
</dbReference>
<dbReference type="Gene3D" id="3.30.160.60">
    <property type="entry name" value="Classic Zinc Finger"/>
    <property type="match status" value="5"/>
</dbReference>
<evidence type="ECO:0000313" key="16">
    <source>
        <dbReference type="Proteomes" id="UP000050525"/>
    </source>
</evidence>
<feature type="domain" description="C2H2-type" evidence="13">
    <location>
        <begin position="345"/>
        <end position="372"/>
    </location>
</feature>
<evidence type="ECO:0000256" key="8">
    <source>
        <dbReference type="ARBA" id="ARBA00023125"/>
    </source>
</evidence>
<evidence type="ECO:0000259" key="14">
    <source>
        <dbReference type="PROSITE" id="PS50805"/>
    </source>
</evidence>
<comment type="similarity">
    <text evidence="2">Belongs to the krueppel C2H2-type zinc-finger protein family.</text>
</comment>
<dbReference type="SMART" id="SM00355">
    <property type="entry name" value="ZnF_C2H2"/>
    <property type="match status" value="8"/>
</dbReference>
<dbReference type="FunFam" id="3.30.160.60:FF:000322">
    <property type="entry name" value="GDNF-inducible zinc finger protein 1"/>
    <property type="match status" value="1"/>
</dbReference>
<dbReference type="PROSITE" id="PS00028">
    <property type="entry name" value="ZINC_FINGER_C2H2_1"/>
    <property type="match status" value="6"/>
</dbReference>
<keyword evidence="4" id="KW-0677">Repeat</keyword>
<dbReference type="Pfam" id="PF01352">
    <property type="entry name" value="KRAB"/>
    <property type="match status" value="1"/>
</dbReference>
<evidence type="ECO:0000256" key="1">
    <source>
        <dbReference type="ARBA" id="ARBA00004123"/>
    </source>
</evidence>
<evidence type="ECO:0000256" key="3">
    <source>
        <dbReference type="ARBA" id="ARBA00022723"/>
    </source>
</evidence>
<dbReference type="SUPFAM" id="SSF57667">
    <property type="entry name" value="beta-beta-alpha zinc fingers"/>
    <property type="match status" value="4"/>
</dbReference>
<keyword evidence="9" id="KW-0804">Transcription</keyword>
<keyword evidence="16" id="KW-1185">Reference proteome</keyword>
<evidence type="ECO:0000256" key="9">
    <source>
        <dbReference type="ARBA" id="ARBA00023163"/>
    </source>
</evidence>
<feature type="domain" description="C2H2-type" evidence="13">
    <location>
        <begin position="232"/>
        <end position="259"/>
    </location>
</feature>
<evidence type="ECO:0000256" key="4">
    <source>
        <dbReference type="ARBA" id="ARBA00022737"/>
    </source>
</evidence>
<dbReference type="InterPro" id="IPR001909">
    <property type="entry name" value="KRAB"/>
</dbReference>
<feature type="domain" description="C2H2-type" evidence="13">
    <location>
        <begin position="289"/>
        <end position="316"/>
    </location>
</feature>
<name>A0A151NTU8_ALLMI</name>
<protein>
    <submittedName>
        <fullName evidence="15">Zinc finger protein 436-like</fullName>
    </submittedName>
</protein>
<gene>
    <name evidence="15" type="ORF">Y1Q_0017052</name>
</gene>
<feature type="domain" description="C2H2-type" evidence="13">
    <location>
        <begin position="205"/>
        <end position="232"/>
    </location>
</feature>
<feature type="domain" description="C2H2-type" evidence="13">
    <location>
        <begin position="373"/>
        <end position="400"/>
    </location>
</feature>
<dbReference type="PROSITE" id="PS50157">
    <property type="entry name" value="ZINC_FINGER_C2H2_2"/>
    <property type="match status" value="8"/>
</dbReference>
<keyword evidence="7" id="KW-0805">Transcription regulation</keyword>
<dbReference type="GO" id="GO:0000981">
    <property type="term" value="F:DNA-binding transcription factor activity, RNA polymerase II-specific"/>
    <property type="evidence" value="ECO:0007669"/>
    <property type="project" value="TreeGrafter"/>
</dbReference>
<evidence type="ECO:0000256" key="6">
    <source>
        <dbReference type="ARBA" id="ARBA00022833"/>
    </source>
</evidence>
<dbReference type="Gene3D" id="6.10.140.140">
    <property type="match status" value="1"/>
</dbReference>
<feature type="compositionally biased region" description="Basic and acidic residues" evidence="12">
    <location>
        <begin position="71"/>
        <end position="83"/>
    </location>
</feature>
<evidence type="ECO:0000256" key="11">
    <source>
        <dbReference type="PROSITE-ProRule" id="PRU00042"/>
    </source>
</evidence>
<dbReference type="CDD" id="cd07765">
    <property type="entry name" value="KRAB_A-box"/>
    <property type="match status" value="1"/>
</dbReference>
<evidence type="ECO:0000256" key="12">
    <source>
        <dbReference type="SAM" id="MobiDB-lite"/>
    </source>
</evidence>
<feature type="domain" description="KRAB" evidence="14">
    <location>
        <begin position="14"/>
        <end position="84"/>
    </location>
</feature>
<organism evidence="15 16">
    <name type="scientific">Alligator mississippiensis</name>
    <name type="common">American alligator</name>
    <dbReference type="NCBI Taxonomy" id="8496"/>
    <lineage>
        <taxon>Eukaryota</taxon>
        <taxon>Metazoa</taxon>
        <taxon>Chordata</taxon>
        <taxon>Craniata</taxon>
        <taxon>Vertebrata</taxon>
        <taxon>Euteleostomi</taxon>
        <taxon>Archelosauria</taxon>
        <taxon>Archosauria</taxon>
        <taxon>Crocodylia</taxon>
        <taxon>Alligatoridae</taxon>
        <taxon>Alligatorinae</taxon>
        <taxon>Alligator</taxon>
    </lineage>
</organism>
<sequence length="425" mass="46942">MHGAWSCSPWGEQLGVPDKCVVMHEEWAELAAWQRELYRDVMMDNYELVASLGSAGPKPEVICQIERGEEPHVGAPQGERDGGIPEAPGVEAWGQHGEETLLEEEPSPRWLLLPGGTQELASDYAPLCPSWCDMKHQDWVGDMPQTPPALDRGFRTFPDGASALGPAAAGSKEILICGACGRSFEDAAALSTHLCQPAEHPVEAHVCQACGKVFRHRRNLLTHKKRRGQRRHACTECARSFCLKGDLLRHRAGHAGAGGYGCGLCGQSFRHKRHLLAHKKEHVAGRALYQCPGCSESFRDVAELAGHRAAHCEERPFACPRCDRRFSWKESLLIHQRSHAQERSHRCPDCGRGFSRSGNLRAHQRVHTGERPFACPECDRTFCNKANLVAHQKLHRRCRASFSAKGKLLLPQEEHGDGAGPQGTG</sequence>
<dbReference type="Pfam" id="PF00096">
    <property type="entry name" value="zf-C2H2"/>
    <property type="match status" value="5"/>
</dbReference>
<dbReference type="GO" id="GO:0005634">
    <property type="term" value="C:nucleus"/>
    <property type="evidence" value="ECO:0007669"/>
    <property type="project" value="UniProtKB-SubCell"/>
</dbReference>
<keyword evidence="8" id="KW-0238">DNA-binding</keyword>
<dbReference type="InterPro" id="IPR036236">
    <property type="entry name" value="Znf_C2H2_sf"/>
</dbReference>
<evidence type="ECO:0000313" key="15">
    <source>
        <dbReference type="EMBL" id="KYO40080.1"/>
    </source>
</evidence>
<dbReference type="FunFam" id="3.30.160.60:FF:002343">
    <property type="entry name" value="Zinc finger protein 33A"/>
    <property type="match status" value="1"/>
</dbReference>
<dbReference type="EMBL" id="AKHW03002096">
    <property type="protein sequence ID" value="KYO40080.1"/>
    <property type="molecule type" value="Genomic_DNA"/>
</dbReference>
<evidence type="ECO:0000256" key="7">
    <source>
        <dbReference type="ARBA" id="ARBA00023015"/>
    </source>
</evidence>
<feature type="domain" description="C2H2-type" evidence="13">
    <location>
        <begin position="317"/>
        <end position="344"/>
    </location>
</feature>
<evidence type="ECO:0000256" key="5">
    <source>
        <dbReference type="ARBA" id="ARBA00022771"/>
    </source>
</evidence>
<keyword evidence="5 11" id="KW-0863">Zinc-finger</keyword>
<evidence type="ECO:0000256" key="2">
    <source>
        <dbReference type="ARBA" id="ARBA00006991"/>
    </source>
</evidence>
<proteinExistence type="inferred from homology"/>
<dbReference type="GO" id="GO:0043565">
    <property type="term" value="F:sequence-specific DNA binding"/>
    <property type="evidence" value="ECO:0007669"/>
    <property type="project" value="TreeGrafter"/>
</dbReference>
<dbReference type="SUPFAM" id="SSF109640">
    <property type="entry name" value="KRAB domain (Kruppel-associated box)"/>
    <property type="match status" value="1"/>
</dbReference>
<evidence type="ECO:0000259" key="13">
    <source>
        <dbReference type="PROSITE" id="PS50157"/>
    </source>
</evidence>
<keyword evidence="6" id="KW-0862">Zinc</keyword>
<dbReference type="SMART" id="SM00349">
    <property type="entry name" value="KRAB"/>
    <property type="match status" value="1"/>
</dbReference>
<dbReference type="eggNOG" id="KOG1721">
    <property type="taxonomic scope" value="Eukaryota"/>
</dbReference>
<dbReference type="InterPro" id="IPR036051">
    <property type="entry name" value="KRAB_dom_sf"/>
</dbReference>
<keyword evidence="3" id="KW-0479">Metal-binding</keyword>
<dbReference type="PROSITE" id="PS50805">
    <property type="entry name" value="KRAB"/>
    <property type="match status" value="1"/>
</dbReference>
<dbReference type="PANTHER" id="PTHR24408:SF58">
    <property type="entry name" value="TRANSCRIPTION FACTOR (TFIIIA), PUTATIVE (AFU_ORTHOLOGUE AFUA_1G05150)-RELATED"/>
    <property type="match status" value="1"/>
</dbReference>
<keyword evidence="10" id="KW-0539">Nucleus</keyword>
<feature type="domain" description="C2H2-type" evidence="13">
    <location>
        <begin position="175"/>
        <end position="205"/>
    </location>
</feature>
<dbReference type="AlphaFoldDB" id="A0A151NTU8"/>
<accession>A0A151NTU8</accession>
<comment type="caution">
    <text evidence="15">The sequence shown here is derived from an EMBL/GenBank/DDBJ whole genome shotgun (WGS) entry which is preliminary data.</text>
</comment>